<evidence type="ECO:0000313" key="2">
    <source>
        <dbReference type="Proteomes" id="UP001144205"/>
    </source>
</evidence>
<dbReference type="SUPFAM" id="SSF52096">
    <property type="entry name" value="ClpP/crotonase"/>
    <property type="match status" value="1"/>
</dbReference>
<dbReference type="Pfam" id="PF00378">
    <property type="entry name" value="ECH_1"/>
    <property type="match status" value="1"/>
</dbReference>
<dbReference type="Proteomes" id="UP001144205">
    <property type="component" value="Unassembled WGS sequence"/>
</dbReference>
<protein>
    <submittedName>
        <fullName evidence="1">Enoyl-CoA hydratase</fullName>
    </submittedName>
</protein>
<evidence type="ECO:0000313" key="1">
    <source>
        <dbReference type="EMBL" id="GKY89974.1"/>
    </source>
</evidence>
<dbReference type="InterPro" id="IPR029045">
    <property type="entry name" value="ClpP/crotonase-like_dom_sf"/>
</dbReference>
<organism evidence="1 2">
    <name type="scientific">Sinisalibacter aestuarii</name>
    <dbReference type="NCBI Taxonomy" id="2949426"/>
    <lineage>
        <taxon>Bacteria</taxon>
        <taxon>Pseudomonadati</taxon>
        <taxon>Pseudomonadota</taxon>
        <taxon>Alphaproteobacteria</taxon>
        <taxon>Rhodobacterales</taxon>
        <taxon>Roseobacteraceae</taxon>
        <taxon>Sinisalibacter</taxon>
    </lineage>
</organism>
<dbReference type="RefSeq" id="WP_281843891.1">
    <property type="nucleotide sequence ID" value="NZ_BROH01000016.1"/>
</dbReference>
<dbReference type="PANTHER" id="PTHR43459:SF1">
    <property type="entry name" value="EG:BACN32G11.4 PROTEIN"/>
    <property type="match status" value="1"/>
</dbReference>
<dbReference type="Gene3D" id="3.90.226.10">
    <property type="entry name" value="2-enoyl-CoA Hydratase, Chain A, domain 1"/>
    <property type="match status" value="1"/>
</dbReference>
<keyword evidence="2" id="KW-1185">Reference proteome</keyword>
<comment type="caution">
    <text evidence="1">The sequence shown here is derived from an EMBL/GenBank/DDBJ whole genome shotgun (WGS) entry which is preliminary data.</text>
</comment>
<dbReference type="PANTHER" id="PTHR43459">
    <property type="entry name" value="ENOYL-COA HYDRATASE"/>
    <property type="match status" value="1"/>
</dbReference>
<sequence length="260" mass="26419">MSAAPVLTGYAGGVGWITFNRPEAMNAVDVPMAVAFRDAVRALNATPGIKVIVLTGAGRAFMAGGDLASFRRTDDKPGFAHELITPIHEALVALAEGPAVSIASVGGAAAGAGMSVALAADLCVAAENASFTTAYAGVAAPGDCGITWALPAMVGPRKAMELMLLSPRLSAAEAAALGLVNHVVADDALEAETDRLAARLARGPAFAMGQIKALIRRPAASYAAHLDAERAGFAACAGEADFDEALAAFFARRAPDFRAE</sequence>
<gene>
    <name evidence="1" type="ORF">STA1M1_38430</name>
</gene>
<dbReference type="EMBL" id="BROH01000016">
    <property type="protein sequence ID" value="GKY89974.1"/>
    <property type="molecule type" value="Genomic_DNA"/>
</dbReference>
<dbReference type="InterPro" id="IPR001753">
    <property type="entry name" value="Enoyl-CoA_hydra/iso"/>
</dbReference>
<proteinExistence type="predicted"/>
<dbReference type="CDD" id="cd06558">
    <property type="entry name" value="crotonase-like"/>
    <property type="match status" value="1"/>
</dbReference>
<name>A0ABQ5LYD2_9RHOB</name>
<accession>A0ABQ5LYD2</accession>
<reference evidence="1" key="1">
    <citation type="journal article" date="2023" name="Int. J. Syst. Evol. Microbiol.">
        <title>Sinisalibacter aestuarii sp. nov., isolated from estuarine sediment of the Arakawa River.</title>
        <authorList>
            <person name="Arafat S.T."/>
            <person name="Hirano S."/>
            <person name="Sato A."/>
            <person name="Takeuchi K."/>
            <person name="Yasuda T."/>
            <person name="Terahara T."/>
            <person name="Hamada M."/>
            <person name="Kobayashi T."/>
        </authorList>
    </citation>
    <scope>NUCLEOTIDE SEQUENCE</scope>
    <source>
        <strain evidence="1">B-399</strain>
    </source>
</reference>